<evidence type="ECO:0000313" key="2">
    <source>
        <dbReference type="Proteomes" id="UP000319004"/>
    </source>
</evidence>
<keyword evidence="2" id="KW-1185">Reference proteome</keyword>
<dbReference type="Proteomes" id="UP000319004">
    <property type="component" value="Chromosome"/>
</dbReference>
<organism evidence="1 2">
    <name type="scientific">Stieleria neptunia</name>
    <dbReference type="NCBI Taxonomy" id="2527979"/>
    <lineage>
        <taxon>Bacteria</taxon>
        <taxon>Pseudomonadati</taxon>
        <taxon>Planctomycetota</taxon>
        <taxon>Planctomycetia</taxon>
        <taxon>Pirellulales</taxon>
        <taxon>Pirellulaceae</taxon>
        <taxon>Stieleria</taxon>
    </lineage>
</organism>
<accession>A0A518HIE9</accession>
<evidence type="ECO:0000313" key="1">
    <source>
        <dbReference type="EMBL" id="QDV40612.1"/>
    </source>
</evidence>
<dbReference type="AlphaFoldDB" id="A0A518HIE9"/>
<gene>
    <name evidence="1" type="ORF">Enr13x_04180</name>
</gene>
<dbReference type="KEGG" id="snep:Enr13x_04180"/>
<name>A0A518HIE9_9BACT</name>
<protein>
    <submittedName>
        <fullName evidence="1">Uncharacterized protein</fullName>
    </submittedName>
</protein>
<reference evidence="1 2" key="1">
    <citation type="submission" date="2019-03" db="EMBL/GenBank/DDBJ databases">
        <title>Deep-cultivation of Planctomycetes and their phenomic and genomic characterization uncovers novel biology.</title>
        <authorList>
            <person name="Wiegand S."/>
            <person name="Jogler M."/>
            <person name="Boedeker C."/>
            <person name="Pinto D."/>
            <person name="Vollmers J."/>
            <person name="Rivas-Marin E."/>
            <person name="Kohn T."/>
            <person name="Peeters S.H."/>
            <person name="Heuer A."/>
            <person name="Rast P."/>
            <person name="Oberbeckmann S."/>
            <person name="Bunk B."/>
            <person name="Jeske O."/>
            <person name="Meyerdierks A."/>
            <person name="Storesund J.E."/>
            <person name="Kallscheuer N."/>
            <person name="Luecker S."/>
            <person name="Lage O.M."/>
            <person name="Pohl T."/>
            <person name="Merkel B.J."/>
            <person name="Hornburger P."/>
            <person name="Mueller R.-W."/>
            <person name="Bruemmer F."/>
            <person name="Labrenz M."/>
            <person name="Spormann A.M."/>
            <person name="Op den Camp H."/>
            <person name="Overmann J."/>
            <person name="Amann R."/>
            <person name="Jetten M.S.M."/>
            <person name="Mascher T."/>
            <person name="Medema M.H."/>
            <person name="Devos D.P."/>
            <person name="Kaster A.-K."/>
            <person name="Ovreas L."/>
            <person name="Rohde M."/>
            <person name="Galperin M.Y."/>
            <person name="Jogler C."/>
        </authorList>
    </citation>
    <scope>NUCLEOTIDE SEQUENCE [LARGE SCALE GENOMIC DNA]</scope>
    <source>
        <strain evidence="1 2">Enr13</strain>
    </source>
</reference>
<proteinExistence type="predicted"/>
<sequence>MVGCVRHVNLQDPVAWQSAETRMRSEVAGMICQAFDTGSQCVHFGSIVQIVRRHEYRCGPDSAR</sequence>
<dbReference type="EMBL" id="CP037423">
    <property type="protein sequence ID" value="QDV40612.1"/>
    <property type="molecule type" value="Genomic_DNA"/>
</dbReference>